<evidence type="ECO:0000256" key="7">
    <source>
        <dbReference type="ARBA" id="ARBA00023136"/>
    </source>
</evidence>
<dbReference type="InterPro" id="IPR048777">
    <property type="entry name" value="CATIP_N"/>
</dbReference>
<organism evidence="14 15">
    <name type="scientific">Corvus moneduloides</name>
    <name type="common">New Caledonian crow</name>
    <dbReference type="NCBI Taxonomy" id="1196302"/>
    <lineage>
        <taxon>Eukaryota</taxon>
        <taxon>Metazoa</taxon>
        <taxon>Chordata</taxon>
        <taxon>Craniata</taxon>
        <taxon>Vertebrata</taxon>
        <taxon>Euteleostomi</taxon>
        <taxon>Archelosauria</taxon>
        <taxon>Archosauria</taxon>
        <taxon>Dinosauria</taxon>
        <taxon>Saurischia</taxon>
        <taxon>Theropoda</taxon>
        <taxon>Coelurosauria</taxon>
        <taxon>Aves</taxon>
        <taxon>Neognathae</taxon>
        <taxon>Neoaves</taxon>
        <taxon>Telluraves</taxon>
        <taxon>Australaves</taxon>
        <taxon>Passeriformes</taxon>
        <taxon>Corvoidea</taxon>
        <taxon>Corvidae</taxon>
        <taxon>Corvus</taxon>
    </lineage>
</organism>
<dbReference type="GO" id="GO:0044782">
    <property type="term" value="P:cilium organization"/>
    <property type="evidence" value="ECO:0007669"/>
    <property type="project" value="TreeGrafter"/>
</dbReference>
<dbReference type="Pfam" id="PF21772">
    <property type="entry name" value="CATIP_N"/>
    <property type="match status" value="1"/>
</dbReference>
<dbReference type="PANTHER" id="PTHR15505">
    <property type="entry name" value="RIIA DOMAIN-CONTAINING PROTEIN 1"/>
    <property type="match status" value="1"/>
</dbReference>
<evidence type="ECO:0000256" key="8">
    <source>
        <dbReference type="ARBA" id="ARBA00023212"/>
    </source>
</evidence>
<keyword evidence="8" id="KW-0206">Cytoskeleton</keyword>
<evidence type="ECO:0000256" key="1">
    <source>
        <dbReference type="ARBA" id="ARBA00004123"/>
    </source>
</evidence>
<comment type="subcellular location">
    <subcellularLocation>
        <location evidence="2">Cell membrane</location>
    </subcellularLocation>
    <subcellularLocation>
        <location evidence="3">Cytoplasm</location>
        <location evidence="3">Cytoskeleton</location>
    </subcellularLocation>
    <subcellularLocation>
        <location evidence="1">Nucleus</location>
    </subcellularLocation>
</comment>
<dbReference type="GO" id="GO:0005886">
    <property type="term" value="C:plasma membrane"/>
    <property type="evidence" value="ECO:0007669"/>
    <property type="project" value="UniProtKB-SubCell"/>
</dbReference>
<feature type="domain" description="Ciliogenesis-associated TTC17-interacting protein N-terminal" evidence="13">
    <location>
        <begin position="53"/>
        <end position="112"/>
    </location>
</feature>
<keyword evidence="6" id="KW-0970">Cilium biogenesis/degradation</keyword>
<dbReference type="InterPro" id="IPR047501">
    <property type="entry name" value="DD_CATIP"/>
</dbReference>
<accession>A0A8U7MUJ0</accession>
<evidence type="ECO:0000256" key="4">
    <source>
        <dbReference type="ARBA" id="ARBA00022475"/>
    </source>
</evidence>
<keyword evidence="15" id="KW-1185">Reference proteome</keyword>
<dbReference type="SUPFAM" id="SSF47391">
    <property type="entry name" value="Dimerization-anchoring domain of cAMP-dependent PK regulatory subunit"/>
    <property type="match status" value="1"/>
</dbReference>
<evidence type="ECO:0000256" key="2">
    <source>
        <dbReference type="ARBA" id="ARBA00004236"/>
    </source>
</evidence>
<protein>
    <recommendedName>
        <fullName evidence="12">Ciliogenesis-associated TTC17-interacting protein</fullName>
    </recommendedName>
</protein>
<dbReference type="Ensembl" id="ENSCMUT00000032620.1">
    <property type="protein sequence ID" value="ENSCMUP00000033487.1"/>
    <property type="gene ID" value="ENSCMUG00000017282.1"/>
</dbReference>
<reference evidence="14" key="2">
    <citation type="submission" date="2025-08" db="UniProtKB">
        <authorList>
            <consortium name="Ensembl"/>
        </authorList>
    </citation>
    <scope>IDENTIFICATION</scope>
</reference>
<reference evidence="14" key="3">
    <citation type="submission" date="2025-09" db="UniProtKB">
        <authorList>
            <consortium name="Ensembl"/>
        </authorList>
    </citation>
    <scope>IDENTIFICATION</scope>
</reference>
<dbReference type="GO" id="GO:0005634">
    <property type="term" value="C:nucleus"/>
    <property type="evidence" value="ECO:0007669"/>
    <property type="project" value="UniProtKB-SubCell"/>
</dbReference>
<evidence type="ECO:0000259" key="13">
    <source>
        <dbReference type="Pfam" id="PF21772"/>
    </source>
</evidence>
<dbReference type="GO" id="GO:0030041">
    <property type="term" value="P:actin filament polymerization"/>
    <property type="evidence" value="ECO:0007669"/>
    <property type="project" value="TreeGrafter"/>
</dbReference>
<evidence type="ECO:0000256" key="12">
    <source>
        <dbReference type="ARBA" id="ARBA00039249"/>
    </source>
</evidence>
<reference evidence="15" key="1">
    <citation type="submission" date="2019-10" db="EMBL/GenBank/DDBJ databases">
        <title>Corvus moneduloides (New Caledonian crow) genome, bCorMon1, primary haplotype.</title>
        <authorList>
            <person name="Rutz C."/>
            <person name="Fungtammasan C."/>
            <person name="Mountcastle J."/>
            <person name="Formenti G."/>
            <person name="Chow W."/>
            <person name="Howe K."/>
            <person name="Steele M.P."/>
            <person name="Fernandes J."/>
            <person name="Gilbert M.T.P."/>
            <person name="Fedrigo O."/>
            <person name="Jarvis E.D."/>
            <person name="Gemmell N."/>
        </authorList>
    </citation>
    <scope>NUCLEOTIDE SEQUENCE [LARGE SCALE GENOMIC DNA]</scope>
</reference>
<evidence type="ECO:0000256" key="6">
    <source>
        <dbReference type="ARBA" id="ARBA00022794"/>
    </source>
</evidence>
<dbReference type="PANTHER" id="PTHR15505:SF3">
    <property type="entry name" value="CILIOGENESIS-ASSOCIATED TTC17-INTERACTING PROTEIN"/>
    <property type="match status" value="1"/>
</dbReference>
<evidence type="ECO:0000256" key="10">
    <source>
        <dbReference type="ARBA" id="ARBA00037538"/>
    </source>
</evidence>
<keyword evidence="7" id="KW-0472">Membrane</keyword>
<evidence type="ECO:0000313" key="14">
    <source>
        <dbReference type="Ensembl" id="ENSCMUP00000033487.1"/>
    </source>
</evidence>
<dbReference type="GO" id="GO:0005856">
    <property type="term" value="C:cytoskeleton"/>
    <property type="evidence" value="ECO:0007669"/>
    <property type="project" value="UniProtKB-SubCell"/>
</dbReference>
<dbReference type="Gene3D" id="1.20.890.10">
    <property type="entry name" value="cAMP-dependent protein kinase regulatory subunit, dimerization-anchoring domain"/>
    <property type="match status" value="1"/>
</dbReference>
<evidence type="ECO:0000256" key="9">
    <source>
        <dbReference type="ARBA" id="ARBA00023242"/>
    </source>
</evidence>
<name>A0A8U7MUJ0_CORMO</name>
<evidence type="ECO:0000256" key="3">
    <source>
        <dbReference type="ARBA" id="ARBA00004245"/>
    </source>
</evidence>
<keyword evidence="4" id="KW-1003">Cell membrane</keyword>
<dbReference type="CDD" id="cd22973">
    <property type="entry name" value="DD_CATIP"/>
    <property type="match status" value="1"/>
</dbReference>
<evidence type="ECO:0000256" key="11">
    <source>
        <dbReference type="ARBA" id="ARBA00037938"/>
    </source>
</evidence>
<proteinExistence type="inferred from homology"/>
<sequence>MTVSKTLQEGEVRLRAGSHPGRRQLACLTRGAPGSVPGDAGAVAVPGGSQVSLQAEPQCQSFCYSRAKLRGLLLEGASLLLLRVLARRHTMPPNLVFPAMDTEGNLCTSSYLMQIGSPVLMVLQDESILSKSGTEQGRLVPLQHRQPLPTVWKPRGNTCPTFLLPGRFEPQLPFPKEPLDWEEDIQLYSWFLDRKDELQLSHAAYLQQHPEVRALLSDFLQALLFQQPHDPISFAAEFFAHQRPIGSPFASTGAASPVPSSPPANSK</sequence>
<comment type="similarity">
    <text evidence="11">Belongs to the CATIP family.</text>
</comment>
<evidence type="ECO:0000313" key="15">
    <source>
        <dbReference type="Proteomes" id="UP000694553"/>
    </source>
</evidence>
<keyword evidence="9" id="KW-0539">Nucleus</keyword>
<dbReference type="Proteomes" id="UP000694553">
    <property type="component" value="Unassembled WGS sequence"/>
</dbReference>
<dbReference type="AlphaFoldDB" id="A0A8U7MUJ0"/>
<keyword evidence="5" id="KW-0963">Cytoplasm</keyword>
<evidence type="ECO:0000256" key="5">
    <source>
        <dbReference type="ARBA" id="ARBA00022490"/>
    </source>
</evidence>
<comment type="function">
    <text evidence="10">Plays a role in primary ciliogenesis by modulating actin polymerization.</text>
</comment>